<accession>A0A7S2S5I5</accession>
<reference evidence="3" key="1">
    <citation type="submission" date="2021-01" db="EMBL/GenBank/DDBJ databases">
        <authorList>
            <person name="Corre E."/>
            <person name="Pelletier E."/>
            <person name="Niang G."/>
            <person name="Scheremetjew M."/>
            <person name="Finn R."/>
            <person name="Kale V."/>
            <person name="Holt S."/>
            <person name="Cochrane G."/>
            <person name="Meng A."/>
            <person name="Brown T."/>
            <person name="Cohen L."/>
        </authorList>
    </citation>
    <scope>NUCLEOTIDE SEQUENCE</scope>
    <source>
        <strain evidence="3">NY070348D</strain>
    </source>
</reference>
<organism evidence="3">
    <name type="scientific">Mucochytrium quahogii</name>
    <dbReference type="NCBI Taxonomy" id="96639"/>
    <lineage>
        <taxon>Eukaryota</taxon>
        <taxon>Sar</taxon>
        <taxon>Stramenopiles</taxon>
        <taxon>Bigyra</taxon>
        <taxon>Labyrinthulomycetes</taxon>
        <taxon>Thraustochytrida</taxon>
        <taxon>Thraustochytriidae</taxon>
        <taxon>Mucochytrium</taxon>
    </lineage>
</organism>
<evidence type="ECO:0000256" key="1">
    <source>
        <dbReference type="SAM" id="MobiDB-lite"/>
    </source>
</evidence>
<keyword evidence="2" id="KW-1133">Transmembrane helix</keyword>
<feature type="transmembrane region" description="Helical" evidence="2">
    <location>
        <begin position="165"/>
        <end position="184"/>
    </location>
</feature>
<keyword evidence="2" id="KW-0472">Membrane</keyword>
<keyword evidence="2" id="KW-0812">Transmembrane</keyword>
<protein>
    <submittedName>
        <fullName evidence="3">Uncharacterized protein</fullName>
    </submittedName>
</protein>
<name>A0A7S2S5I5_9STRA</name>
<sequence>MFGKWFTNPNISITTWKRKPLSDCMNQLRNENRINSQIKEKFLRVSTKSLSPRARSEIAYVRALKKSGSGRHKMMAGPKLDTIPEHKELYVRLQSTPVCDEGSPRLSCRTEETPTSPPDSPLVQATEEEDLDFGVMFEHRSDTYTPLEPTDVESEYHRRRDRRDWILLLSLLLVIVAAVFKSCIL</sequence>
<dbReference type="EMBL" id="HBHK01016719">
    <property type="protein sequence ID" value="CAD9690099.1"/>
    <property type="molecule type" value="Transcribed_RNA"/>
</dbReference>
<evidence type="ECO:0000313" key="3">
    <source>
        <dbReference type="EMBL" id="CAD9690099.1"/>
    </source>
</evidence>
<evidence type="ECO:0000256" key="2">
    <source>
        <dbReference type="SAM" id="Phobius"/>
    </source>
</evidence>
<feature type="region of interest" description="Disordered" evidence="1">
    <location>
        <begin position="98"/>
        <end position="123"/>
    </location>
</feature>
<dbReference type="AlphaFoldDB" id="A0A7S2S5I5"/>
<gene>
    <name evidence="3" type="ORF">QSP1433_LOCUS10490</name>
</gene>
<proteinExistence type="predicted"/>